<organism evidence="1 2">
    <name type="scientific">Subtercola vilae</name>
    <dbReference type="NCBI Taxonomy" id="2056433"/>
    <lineage>
        <taxon>Bacteria</taxon>
        <taxon>Bacillati</taxon>
        <taxon>Actinomycetota</taxon>
        <taxon>Actinomycetes</taxon>
        <taxon>Micrococcales</taxon>
        <taxon>Microbacteriaceae</taxon>
        <taxon>Subtercola</taxon>
    </lineage>
</organism>
<evidence type="ECO:0000313" key="1">
    <source>
        <dbReference type="EMBL" id="TIH35590.1"/>
    </source>
</evidence>
<dbReference type="EMBL" id="QYRT01000019">
    <property type="protein sequence ID" value="TIH35590.1"/>
    <property type="molecule type" value="Genomic_DNA"/>
</dbReference>
<proteinExistence type="predicted"/>
<accession>A0A4T2BVY9</accession>
<sequence length="48" mass="5029">MVADSLTTKVREGGRAINADVLVVIRFNAGGNWNVLGGKGEREETGAV</sequence>
<dbReference type="AlphaFoldDB" id="A0A4T2BVY9"/>
<protein>
    <submittedName>
        <fullName evidence="1">Uncharacterized protein</fullName>
    </submittedName>
</protein>
<dbReference type="RefSeq" id="WP_136642352.1">
    <property type="nucleotide sequence ID" value="NZ_QYRT01000019.1"/>
</dbReference>
<dbReference type="Proteomes" id="UP000306192">
    <property type="component" value="Unassembled WGS sequence"/>
</dbReference>
<evidence type="ECO:0000313" key="2">
    <source>
        <dbReference type="Proteomes" id="UP000306192"/>
    </source>
</evidence>
<comment type="caution">
    <text evidence="1">The sequence shown here is derived from an EMBL/GenBank/DDBJ whole genome shotgun (WGS) entry which is preliminary data.</text>
</comment>
<name>A0A4T2BVY9_9MICO</name>
<reference evidence="1 2" key="1">
    <citation type="journal article" date="2019" name="Microorganisms">
        <title>Systematic Affiliation and Genome Analysis of Subtercola vilae DB165(T) with Particular Emphasis on Cold Adaptation of an Isolate from a High-Altitude Cold Volcano Lake.</title>
        <authorList>
            <person name="Villalobos A.S."/>
            <person name="Wiese J."/>
            <person name="Imhoff J.F."/>
            <person name="Dorador C."/>
            <person name="Keller A."/>
            <person name="Hentschel U."/>
        </authorList>
    </citation>
    <scope>NUCLEOTIDE SEQUENCE [LARGE SCALE GENOMIC DNA]</scope>
    <source>
        <strain evidence="1 2">DB165</strain>
    </source>
</reference>
<keyword evidence="2" id="KW-1185">Reference proteome</keyword>
<gene>
    <name evidence="1" type="ORF">D4765_11035</name>
</gene>